<dbReference type="GO" id="GO:0005643">
    <property type="term" value="C:nuclear pore"/>
    <property type="evidence" value="ECO:0007669"/>
    <property type="project" value="InterPro"/>
</dbReference>
<comment type="similarity">
    <text evidence="2">Belongs to the NUP186/NUP192/NUP205 family.</text>
</comment>
<comment type="subcellular location">
    <subcellularLocation>
        <location evidence="1">Nucleus</location>
    </subcellularLocation>
</comment>
<comment type="caution">
    <text evidence="5">The sequence shown here is derived from an EMBL/GenBank/DDBJ whole genome shotgun (WGS) entry which is preliminary data.</text>
</comment>
<evidence type="ECO:0000256" key="4">
    <source>
        <dbReference type="ARBA" id="ARBA00023242"/>
    </source>
</evidence>
<reference evidence="5 6" key="1">
    <citation type="journal article" date="2023" name="G3 (Bethesda)">
        <title>A chromosome-length genome assembly and annotation of blackberry (Rubus argutus, cv. 'Hillquist').</title>
        <authorList>
            <person name="Bruna T."/>
            <person name="Aryal R."/>
            <person name="Dudchenko O."/>
            <person name="Sargent D.J."/>
            <person name="Mead D."/>
            <person name="Buti M."/>
            <person name="Cavallini A."/>
            <person name="Hytonen T."/>
            <person name="Andres J."/>
            <person name="Pham M."/>
            <person name="Weisz D."/>
            <person name="Mascagni F."/>
            <person name="Usai G."/>
            <person name="Natali L."/>
            <person name="Bassil N."/>
            <person name="Fernandez G.E."/>
            <person name="Lomsadze A."/>
            <person name="Armour M."/>
            <person name="Olukolu B."/>
            <person name="Poorten T."/>
            <person name="Britton C."/>
            <person name="Davik J."/>
            <person name="Ashrafi H."/>
            <person name="Aiden E.L."/>
            <person name="Borodovsky M."/>
            <person name="Worthington M."/>
        </authorList>
    </citation>
    <scope>NUCLEOTIDE SEQUENCE [LARGE SCALE GENOMIC DNA]</scope>
    <source>
        <strain evidence="5">PI 553951</strain>
    </source>
</reference>
<dbReference type="Proteomes" id="UP001457282">
    <property type="component" value="Unassembled WGS sequence"/>
</dbReference>
<keyword evidence="4" id="KW-0539">Nucleus</keyword>
<proteinExistence type="inferred from homology"/>
<protein>
    <submittedName>
        <fullName evidence="5">Uncharacterized protein</fullName>
    </submittedName>
</protein>
<dbReference type="PANTHER" id="PTHR31344:SF0">
    <property type="entry name" value="NUCLEAR PORE COMPLEX PROTEIN NUP205"/>
    <property type="match status" value="1"/>
</dbReference>
<dbReference type="PANTHER" id="PTHR31344">
    <property type="entry name" value="NUCLEAR PORE COMPLEX PROTEIN NUP205"/>
    <property type="match status" value="1"/>
</dbReference>
<dbReference type="InterPro" id="IPR021827">
    <property type="entry name" value="Nup186/Nup192/Nup205"/>
</dbReference>
<evidence type="ECO:0000313" key="6">
    <source>
        <dbReference type="Proteomes" id="UP001457282"/>
    </source>
</evidence>
<gene>
    <name evidence="5" type="ORF">M0R45_015241</name>
</gene>
<evidence type="ECO:0000256" key="1">
    <source>
        <dbReference type="ARBA" id="ARBA00004123"/>
    </source>
</evidence>
<organism evidence="5 6">
    <name type="scientific">Rubus argutus</name>
    <name type="common">Southern blackberry</name>
    <dbReference type="NCBI Taxonomy" id="59490"/>
    <lineage>
        <taxon>Eukaryota</taxon>
        <taxon>Viridiplantae</taxon>
        <taxon>Streptophyta</taxon>
        <taxon>Embryophyta</taxon>
        <taxon>Tracheophyta</taxon>
        <taxon>Spermatophyta</taxon>
        <taxon>Magnoliopsida</taxon>
        <taxon>eudicotyledons</taxon>
        <taxon>Gunneridae</taxon>
        <taxon>Pentapetalae</taxon>
        <taxon>rosids</taxon>
        <taxon>fabids</taxon>
        <taxon>Rosales</taxon>
        <taxon>Rosaceae</taxon>
        <taxon>Rosoideae</taxon>
        <taxon>Rosoideae incertae sedis</taxon>
        <taxon>Rubus</taxon>
    </lineage>
</organism>
<name>A0AAW1XQ72_RUBAR</name>
<evidence type="ECO:0000313" key="5">
    <source>
        <dbReference type="EMBL" id="KAK9938509.1"/>
    </source>
</evidence>
<keyword evidence="3" id="KW-0813">Transport</keyword>
<dbReference type="EMBL" id="JBEDUW010000003">
    <property type="protein sequence ID" value="KAK9938509.1"/>
    <property type="molecule type" value="Genomic_DNA"/>
</dbReference>
<dbReference type="AlphaFoldDB" id="A0AAW1XQ72"/>
<sequence length="106" mass="12420">MLDEVLRTANDDEDMIFMYNTYLHKMITCFLSHPLARDKVIEERAMSMLSPYHRFVSGIYEFFRKEPELLSGNDDLWTFVNFAGDDLPNFQNLVPFLNMLSTLASN</sequence>
<accession>A0AAW1XQ72</accession>
<evidence type="ECO:0000256" key="2">
    <source>
        <dbReference type="ARBA" id="ARBA00005892"/>
    </source>
</evidence>
<keyword evidence="6" id="KW-1185">Reference proteome</keyword>
<evidence type="ECO:0000256" key="3">
    <source>
        <dbReference type="ARBA" id="ARBA00022448"/>
    </source>
</evidence>